<dbReference type="EMBL" id="HBEY01049925">
    <property type="protein sequence ID" value="CAD8620612.1"/>
    <property type="molecule type" value="Transcribed_RNA"/>
</dbReference>
<evidence type="ECO:0000256" key="2">
    <source>
        <dbReference type="ARBA" id="ARBA00022771"/>
    </source>
</evidence>
<dbReference type="Pfam" id="PF16543">
    <property type="entry name" value="DFRP_C"/>
    <property type="match status" value="1"/>
</dbReference>
<feature type="compositionally biased region" description="Low complexity" evidence="4">
    <location>
        <begin position="42"/>
        <end position="54"/>
    </location>
</feature>
<dbReference type="GO" id="GO:0003729">
    <property type="term" value="F:mRNA binding"/>
    <property type="evidence" value="ECO:0007669"/>
    <property type="project" value="TreeGrafter"/>
</dbReference>
<dbReference type="CDD" id="cd04508">
    <property type="entry name" value="Tudor_SF"/>
    <property type="match status" value="1"/>
</dbReference>
<accession>A0A7S0LTW7</accession>
<dbReference type="PANTHER" id="PTHR12681">
    <property type="entry name" value="ZINC FINGER-CONTAINING PROTEIN P48ZNF"/>
    <property type="match status" value="1"/>
</dbReference>
<keyword evidence="1" id="KW-0479">Metal-binding</keyword>
<gene>
    <name evidence="6" type="ORF">CPEL01642_LOCUS23995</name>
</gene>
<feature type="compositionally biased region" description="Polar residues" evidence="4">
    <location>
        <begin position="145"/>
        <end position="154"/>
    </location>
</feature>
<feature type="domain" description="Tudor" evidence="5">
    <location>
        <begin position="226"/>
        <end position="284"/>
    </location>
</feature>
<keyword evidence="3" id="KW-0862">Zinc</keyword>
<dbReference type="GO" id="GO:0002181">
    <property type="term" value="P:cytoplasmic translation"/>
    <property type="evidence" value="ECO:0007669"/>
    <property type="project" value="TreeGrafter"/>
</dbReference>
<feature type="region of interest" description="Disordered" evidence="4">
    <location>
        <begin position="181"/>
        <end position="225"/>
    </location>
</feature>
<evidence type="ECO:0000313" key="6">
    <source>
        <dbReference type="EMBL" id="CAD8620612.1"/>
    </source>
</evidence>
<feature type="region of interest" description="Disordered" evidence="4">
    <location>
        <begin position="135"/>
        <end position="157"/>
    </location>
</feature>
<feature type="compositionally biased region" description="Acidic residues" evidence="4">
    <location>
        <begin position="193"/>
        <end position="205"/>
    </location>
</feature>
<name>A0A7S0LTW7_9EUKA</name>
<dbReference type="PANTHER" id="PTHR12681:SF0">
    <property type="entry name" value="ZINC FINGER CCCH DOMAIN-CONTAINING PROTEIN 15"/>
    <property type="match status" value="1"/>
</dbReference>
<feature type="compositionally biased region" description="Basic and acidic residues" evidence="4">
    <location>
        <begin position="55"/>
        <end position="64"/>
    </location>
</feature>
<protein>
    <recommendedName>
        <fullName evidence="5">Tudor domain-containing protein</fullName>
    </recommendedName>
</protein>
<evidence type="ECO:0000256" key="1">
    <source>
        <dbReference type="ARBA" id="ARBA00022723"/>
    </source>
</evidence>
<proteinExistence type="predicted"/>
<sequence>MPPKGQQGGKGGKGNPAVAKAADKTFGMKNKGKSKAVQQIMKQAQGGAAANAAPQKDKASMQKDAARAALDSLLFQEAVKKPKKKEVKEEKKEVVVVEEPEPTELVEKIEWQRARVKTRTPVTLERLEAWLKAKNDAKAAAESSKLGNAKQQLQHGKKVAGLTGRDLFSVDPNLFVDDAEAVEDKLDERVATDDESDGEEGDGDEDRAPTSSAPSKSNSKKNAHRVDLVIGERVKAKYMGGKFWYEGVVTDVHADGSACIEYEDGDVESNVPRKSIELLEREPRKIEFVPEEPLAKPGVNMAAASAAAATPAAAASASAATTPAASPAAPAAPAPTAAPVASNRTRVQSAANTKGAAAKGAATKGGATKGGTKDAAASPRQESVSKLPAPAPAPPPAAPKQATASVEPAVIDLENVDESLFLGEDMDLPDVDDV</sequence>
<feature type="region of interest" description="Disordered" evidence="4">
    <location>
        <begin position="300"/>
        <end position="410"/>
    </location>
</feature>
<feature type="compositionally biased region" description="Basic and acidic residues" evidence="4">
    <location>
        <begin position="182"/>
        <end position="192"/>
    </location>
</feature>
<feature type="compositionally biased region" description="Gly residues" evidence="4">
    <location>
        <begin position="1"/>
        <end position="14"/>
    </location>
</feature>
<evidence type="ECO:0000259" key="5">
    <source>
        <dbReference type="SMART" id="SM00333"/>
    </source>
</evidence>
<dbReference type="SMART" id="SM00333">
    <property type="entry name" value="TUDOR"/>
    <property type="match status" value="1"/>
</dbReference>
<dbReference type="GO" id="GO:0005829">
    <property type="term" value="C:cytosol"/>
    <property type="evidence" value="ECO:0007669"/>
    <property type="project" value="TreeGrafter"/>
</dbReference>
<dbReference type="AlphaFoldDB" id="A0A7S0LTW7"/>
<keyword evidence="2" id="KW-0863">Zinc-finger</keyword>
<dbReference type="Gene3D" id="6.20.400.10">
    <property type="match status" value="1"/>
</dbReference>
<dbReference type="InterPro" id="IPR002999">
    <property type="entry name" value="Tudor"/>
</dbReference>
<dbReference type="Gene3D" id="2.30.30.140">
    <property type="match status" value="1"/>
</dbReference>
<feature type="compositionally biased region" description="Low complexity" evidence="4">
    <location>
        <begin position="350"/>
        <end position="366"/>
    </location>
</feature>
<dbReference type="InterPro" id="IPR032378">
    <property type="entry name" value="ZC3H15/TMA46_C"/>
</dbReference>
<feature type="region of interest" description="Disordered" evidence="4">
    <location>
        <begin position="1"/>
        <end position="64"/>
    </location>
</feature>
<feature type="compositionally biased region" description="Low complexity" evidence="4">
    <location>
        <begin position="302"/>
        <end position="339"/>
    </location>
</feature>
<evidence type="ECO:0000256" key="3">
    <source>
        <dbReference type="ARBA" id="ARBA00022833"/>
    </source>
</evidence>
<reference evidence="6" key="1">
    <citation type="submission" date="2021-01" db="EMBL/GenBank/DDBJ databases">
        <authorList>
            <person name="Corre E."/>
            <person name="Pelletier E."/>
            <person name="Niang G."/>
            <person name="Scheremetjew M."/>
            <person name="Finn R."/>
            <person name="Kale V."/>
            <person name="Holt S."/>
            <person name="Cochrane G."/>
            <person name="Meng A."/>
            <person name="Brown T."/>
            <person name="Cohen L."/>
        </authorList>
    </citation>
    <scope>NUCLEOTIDE SEQUENCE</scope>
    <source>
        <strain evidence="6">PLY182g</strain>
    </source>
</reference>
<dbReference type="GO" id="GO:0008270">
    <property type="term" value="F:zinc ion binding"/>
    <property type="evidence" value="ECO:0007669"/>
    <property type="project" value="UniProtKB-KW"/>
</dbReference>
<feature type="compositionally biased region" description="Pro residues" evidence="4">
    <location>
        <begin position="389"/>
        <end position="398"/>
    </location>
</feature>
<evidence type="ECO:0000256" key="4">
    <source>
        <dbReference type="SAM" id="MobiDB-lite"/>
    </source>
</evidence>
<organism evidence="6">
    <name type="scientific">Coccolithus braarudii</name>
    <dbReference type="NCBI Taxonomy" id="221442"/>
    <lineage>
        <taxon>Eukaryota</taxon>
        <taxon>Haptista</taxon>
        <taxon>Haptophyta</taxon>
        <taxon>Prymnesiophyceae</taxon>
        <taxon>Coccolithales</taxon>
        <taxon>Coccolithaceae</taxon>
        <taxon>Coccolithus</taxon>
    </lineage>
</organism>